<keyword evidence="2" id="KW-0547">Nucleotide-binding</keyword>
<dbReference type="Proteomes" id="UP000886723">
    <property type="component" value="Unassembled WGS sequence"/>
</dbReference>
<evidence type="ECO:0000313" key="3">
    <source>
        <dbReference type="Proteomes" id="UP000886723"/>
    </source>
</evidence>
<proteinExistence type="predicted"/>
<reference evidence="2" key="1">
    <citation type="submission" date="2020-10" db="EMBL/GenBank/DDBJ databases">
        <authorList>
            <person name="Gilroy R."/>
        </authorList>
    </citation>
    <scope>NUCLEOTIDE SEQUENCE</scope>
    <source>
        <strain evidence="2">ChiBcec2-4451</strain>
    </source>
</reference>
<reference evidence="2" key="2">
    <citation type="journal article" date="2021" name="PeerJ">
        <title>Extensive microbial diversity within the chicken gut microbiome revealed by metagenomics and culture.</title>
        <authorList>
            <person name="Gilroy R."/>
            <person name="Ravi A."/>
            <person name="Getino M."/>
            <person name="Pursley I."/>
            <person name="Horton D.L."/>
            <person name="Alikhan N.F."/>
            <person name="Baker D."/>
            <person name="Gharbi K."/>
            <person name="Hall N."/>
            <person name="Watson M."/>
            <person name="Adriaenssens E.M."/>
            <person name="Foster-Nyarko E."/>
            <person name="Jarju S."/>
            <person name="Secka A."/>
            <person name="Antonio M."/>
            <person name="Oren A."/>
            <person name="Chaudhuri R.R."/>
            <person name="La Ragione R."/>
            <person name="Hildebrand F."/>
            <person name="Pallen M.J."/>
        </authorList>
    </citation>
    <scope>NUCLEOTIDE SEQUENCE</scope>
    <source>
        <strain evidence="2">ChiBcec2-4451</strain>
    </source>
</reference>
<feature type="domain" description="Schlafen AlbA-2" evidence="1">
    <location>
        <begin position="26"/>
        <end position="148"/>
    </location>
</feature>
<sequence length="231" mass="26307">MDLLMENTPTNDELCIVLERLIKNWETEVVEFKEAGKDYDKNKIGQYFSAISNEANLKSLQHGWLVFGVRNKDKAIVGSEYRNSKGLDTLKQEISVGTTGGISFIEIYEVYPCVGGEKKRVILFQIPAATTAIPTGWYDHFYGRNGESLGALSVEELDRIRGQEKKDWSKQIIPEAELKHLDKNAIWLARENYKKKMNKSYISEEVDGMTDEQFLSKLKLMINGKITNAAM</sequence>
<accession>A0A9D1T5X2</accession>
<dbReference type="GO" id="GO:0005524">
    <property type="term" value="F:ATP binding"/>
    <property type="evidence" value="ECO:0007669"/>
    <property type="project" value="UniProtKB-KW"/>
</dbReference>
<organism evidence="2 3">
    <name type="scientific">Candidatus Pullilachnospira stercoravium</name>
    <dbReference type="NCBI Taxonomy" id="2840913"/>
    <lineage>
        <taxon>Bacteria</taxon>
        <taxon>Bacillati</taxon>
        <taxon>Bacillota</taxon>
        <taxon>Clostridia</taxon>
        <taxon>Lachnospirales</taxon>
        <taxon>Lachnospiraceae</taxon>
        <taxon>Lachnospiraceae incertae sedis</taxon>
        <taxon>Candidatus Pullilachnospira</taxon>
    </lineage>
</organism>
<dbReference type="InterPro" id="IPR007421">
    <property type="entry name" value="Schlafen_AlbA_2_dom"/>
</dbReference>
<keyword evidence="2" id="KW-0067">ATP-binding</keyword>
<evidence type="ECO:0000313" key="2">
    <source>
        <dbReference type="EMBL" id="HIV12732.1"/>
    </source>
</evidence>
<comment type="caution">
    <text evidence="2">The sequence shown here is derived from an EMBL/GenBank/DDBJ whole genome shotgun (WGS) entry which is preliminary data.</text>
</comment>
<evidence type="ECO:0000259" key="1">
    <source>
        <dbReference type="Pfam" id="PF04326"/>
    </source>
</evidence>
<protein>
    <submittedName>
        <fullName evidence="2">ATP-binding protein</fullName>
    </submittedName>
</protein>
<dbReference type="AlphaFoldDB" id="A0A9D1T5X2"/>
<dbReference type="PANTHER" id="PTHR30595">
    <property type="entry name" value="GLPR-RELATED TRANSCRIPTIONAL REPRESSOR"/>
    <property type="match status" value="1"/>
</dbReference>
<name>A0A9D1T5X2_9FIRM</name>
<gene>
    <name evidence="2" type="ORF">IAA63_06285</name>
</gene>
<dbReference type="Gene3D" id="3.30.950.30">
    <property type="entry name" value="Schlafen, AAA domain"/>
    <property type="match status" value="1"/>
</dbReference>
<dbReference type="EMBL" id="DVON01000141">
    <property type="protein sequence ID" value="HIV12732.1"/>
    <property type="molecule type" value="Genomic_DNA"/>
</dbReference>
<dbReference type="InterPro" id="IPR038461">
    <property type="entry name" value="Schlafen_AlbA_2_dom_sf"/>
</dbReference>
<feature type="non-terminal residue" evidence="2">
    <location>
        <position position="231"/>
    </location>
</feature>
<dbReference type="PANTHER" id="PTHR30595:SF6">
    <property type="entry name" value="SCHLAFEN ALBA-2 DOMAIN-CONTAINING PROTEIN"/>
    <property type="match status" value="1"/>
</dbReference>
<dbReference type="Pfam" id="PF04326">
    <property type="entry name" value="SLFN_AlbA_2"/>
    <property type="match status" value="1"/>
</dbReference>